<dbReference type="GO" id="GO:0016787">
    <property type="term" value="F:hydrolase activity"/>
    <property type="evidence" value="ECO:0007669"/>
    <property type="project" value="UniProtKB-KW"/>
</dbReference>
<comment type="subcellular location">
    <subcellularLocation>
        <location evidence="10">Cytoplasm</location>
    </subcellularLocation>
</comment>
<dbReference type="EMBL" id="CAJRAU010000004">
    <property type="protein sequence ID" value="CAG5070492.1"/>
    <property type="molecule type" value="Genomic_DNA"/>
</dbReference>
<keyword evidence="3 10" id="KW-0479">Metal-binding</keyword>
<comment type="similarity">
    <text evidence="10">Belongs to the TRAFAC class YlqF/YawG GTPase family. RsgA subfamily.</text>
</comment>
<evidence type="ECO:0000256" key="2">
    <source>
        <dbReference type="ARBA" id="ARBA00022517"/>
    </source>
</evidence>
<protein>
    <recommendedName>
        <fullName evidence="10">Small ribosomal subunit biogenesis GTPase RsgA</fullName>
        <ecNumber evidence="10">3.6.1.-</ecNumber>
    </recommendedName>
</protein>
<dbReference type="InterPro" id="IPR004881">
    <property type="entry name" value="Ribosome_biogen_GTPase_RsgA"/>
</dbReference>
<evidence type="ECO:0000256" key="9">
    <source>
        <dbReference type="ARBA" id="ARBA00023134"/>
    </source>
</evidence>
<dbReference type="RefSeq" id="WP_215234374.1">
    <property type="nucleotide sequence ID" value="NZ_CAJRAU010000004.1"/>
</dbReference>
<keyword evidence="4 10" id="KW-0699">rRNA-binding</keyword>
<dbReference type="PROSITE" id="PS50936">
    <property type="entry name" value="ENGC_GTPASE"/>
    <property type="match status" value="1"/>
</dbReference>
<dbReference type="EC" id="3.6.1.-" evidence="10"/>
<gene>
    <name evidence="10 13" type="primary">rsgA</name>
    <name evidence="13" type="ORF">DYBT9623_03037</name>
</gene>
<evidence type="ECO:0000256" key="6">
    <source>
        <dbReference type="ARBA" id="ARBA00022801"/>
    </source>
</evidence>
<feature type="binding site" evidence="10">
    <location>
        <position position="275"/>
    </location>
    <ligand>
        <name>Zn(2+)</name>
        <dbReference type="ChEBI" id="CHEBI:29105"/>
    </ligand>
</feature>
<feature type="binding site" evidence="10">
    <location>
        <begin position="186"/>
        <end position="194"/>
    </location>
    <ligand>
        <name>GTP</name>
        <dbReference type="ChEBI" id="CHEBI:37565"/>
    </ligand>
</feature>
<evidence type="ECO:0000256" key="1">
    <source>
        <dbReference type="ARBA" id="ARBA00022490"/>
    </source>
</evidence>
<evidence type="ECO:0000256" key="10">
    <source>
        <dbReference type="HAMAP-Rule" id="MF_01820"/>
    </source>
</evidence>
<comment type="caution">
    <text evidence="13">The sequence shown here is derived from an EMBL/GenBank/DDBJ whole genome shotgun (WGS) entry which is preliminary data.</text>
</comment>
<dbReference type="SUPFAM" id="SSF52540">
    <property type="entry name" value="P-loop containing nucleoside triphosphate hydrolases"/>
    <property type="match status" value="1"/>
</dbReference>
<feature type="binding site" evidence="10">
    <location>
        <begin position="132"/>
        <end position="135"/>
    </location>
    <ligand>
        <name>GTP</name>
        <dbReference type="ChEBI" id="CHEBI:37565"/>
    </ligand>
</feature>
<dbReference type="Gene3D" id="2.40.50.140">
    <property type="entry name" value="Nucleic acid-binding proteins"/>
    <property type="match status" value="1"/>
</dbReference>
<comment type="cofactor">
    <cofactor evidence="10">
        <name>Zn(2+)</name>
        <dbReference type="ChEBI" id="CHEBI:29105"/>
    </cofactor>
    <text evidence="10">Binds 1 zinc ion per subunit.</text>
</comment>
<dbReference type="InterPro" id="IPR027417">
    <property type="entry name" value="P-loop_NTPase"/>
</dbReference>
<keyword evidence="9 10" id="KW-0342">GTP-binding</keyword>
<evidence type="ECO:0000256" key="8">
    <source>
        <dbReference type="ARBA" id="ARBA00022884"/>
    </source>
</evidence>
<dbReference type="PANTHER" id="PTHR32120:SF11">
    <property type="entry name" value="SMALL RIBOSOMAL SUBUNIT BIOGENESIS GTPASE RSGA 1, MITOCHONDRIAL-RELATED"/>
    <property type="match status" value="1"/>
</dbReference>
<dbReference type="Gene3D" id="3.40.50.300">
    <property type="entry name" value="P-loop containing nucleotide triphosphate hydrolases"/>
    <property type="match status" value="1"/>
</dbReference>
<dbReference type="Pfam" id="PF03193">
    <property type="entry name" value="RsgA_GTPase"/>
    <property type="match status" value="1"/>
</dbReference>
<sequence>MGLNKGLVLRSTGSWYEVRDDTDGHIWQCRLKGKFKTLGLKVTNPIAVGDFVKFEIEDEGENFGIIHEIMPRENYVIRRSVHKTAHAHLLAANVDQAILIATLVFPRTSLGFIDRFLVAIESFRIPGVLVFNKQDLLNDEMKEFQSELMELYESLGYRCLAVTALAEIGLENFAELLNGKVSLLSGHSGVGKSTLVNAIAPGLSIKTQEVSTFANKGVHTTTFAEMFELNQGTFIIDSPGIKELGLADTKPEEISHYFPEMRDLLNQCRFNNCQHINEPGCAVKTAVTEGTIAFSRYESYLSMVGGGDNRK</sequence>
<proteinExistence type="inferred from homology"/>
<dbReference type="SUPFAM" id="SSF50249">
    <property type="entry name" value="Nucleic acid-binding proteins"/>
    <property type="match status" value="1"/>
</dbReference>
<dbReference type="NCBIfam" id="TIGR00157">
    <property type="entry name" value="ribosome small subunit-dependent GTPase A"/>
    <property type="match status" value="1"/>
</dbReference>
<dbReference type="PROSITE" id="PS51721">
    <property type="entry name" value="G_CP"/>
    <property type="match status" value="1"/>
</dbReference>
<evidence type="ECO:0000259" key="11">
    <source>
        <dbReference type="PROSITE" id="PS50936"/>
    </source>
</evidence>
<dbReference type="InterPro" id="IPR010914">
    <property type="entry name" value="RsgA_GTPase_dom"/>
</dbReference>
<keyword evidence="7 10" id="KW-0862">Zinc</keyword>
<accession>A0ABN7R9T0</accession>
<dbReference type="CDD" id="cd01854">
    <property type="entry name" value="YjeQ_EngC"/>
    <property type="match status" value="1"/>
</dbReference>
<keyword evidence="6 10" id="KW-0378">Hydrolase</keyword>
<dbReference type="CDD" id="cd04466">
    <property type="entry name" value="S1_YloQ_GTPase"/>
    <property type="match status" value="1"/>
</dbReference>
<keyword evidence="8 10" id="KW-0694">RNA-binding</keyword>
<keyword evidence="14" id="KW-1185">Reference proteome</keyword>
<evidence type="ECO:0000259" key="12">
    <source>
        <dbReference type="PROSITE" id="PS51721"/>
    </source>
</evidence>
<reference evidence="13 14" key="1">
    <citation type="submission" date="2021-04" db="EMBL/GenBank/DDBJ databases">
        <authorList>
            <person name="Rodrigo-Torres L."/>
            <person name="Arahal R. D."/>
            <person name="Lucena T."/>
        </authorList>
    </citation>
    <scope>NUCLEOTIDE SEQUENCE [LARGE SCALE GENOMIC DNA]</scope>
    <source>
        <strain evidence="13 14">CECT 9623</strain>
    </source>
</reference>
<evidence type="ECO:0000313" key="13">
    <source>
        <dbReference type="EMBL" id="CAG5070492.1"/>
    </source>
</evidence>
<dbReference type="PANTHER" id="PTHR32120">
    <property type="entry name" value="SMALL RIBOSOMAL SUBUNIT BIOGENESIS GTPASE RSGA"/>
    <property type="match status" value="1"/>
</dbReference>
<organism evidence="13 14">
    <name type="scientific">Dyadobacter linearis</name>
    <dbReference type="NCBI Taxonomy" id="2823330"/>
    <lineage>
        <taxon>Bacteria</taxon>
        <taxon>Pseudomonadati</taxon>
        <taxon>Bacteroidota</taxon>
        <taxon>Cytophagia</taxon>
        <taxon>Cytophagales</taxon>
        <taxon>Spirosomataceae</taxon>
        <taxon>Dyadobacter</taxon>
    </lineage>
</organism>
<evidence type="ECO:0000256" key="4">
    <source>
        <dbReference type="ARBA" id="ARBA00022730"/>
    </source>
</evidence>
<dbReference type="InterPro" id="IPR012340">
    <property type="entry name" value="NA-bd_OB-fold"/>
</dbReference>
<keyword evidence="1 10" id="KW-0963">Cytoplasm</keyword>
<evidence type="ECO:0000256" key="3">
    <source>
        <dbReference type="ARBA" id="ARBA00022723"/>
    </source>
</evidence>
<keyword evidence="2 10" id="KW-0690">Ribosome biogenesis</keyword>
<comment type="function">
    <text evidence="10">One of several proteins that assist in the late maturation steps of the functional core of the 30S ribosomal subunit. Helps release RbfA from mature subunits. May play a role in the assembly of ribosomal proteins into the subunit. Circularly permuted GTPase that catalyzes slow GTP hydrolysis, GTPase activity is stimulated by the 30S ribosomal subunit.</text>
</comment>
<name>A0ABN7R9T0_9BACT</name>
<feature type="domain" description="EngC GTPase" evidence="11">
    <location>
        <begin position="92"/>
        <end position="242"/>
    </location>
</feature>
<keyword evidence="5 10" id="KW-0547">Nucleotide-binding</keyword>
<dbReference type="Pfam" id="PF16745">
    <property type="entry name" value="RsgA_N"/>
    <property type="match status" value="1"/>
</dbReference>
<evidence type="ECO:0000256" key="7">
    <source>
        <dbReference type="ARBA" id="ARBA00022833"/>
    </source>
</evidence>
<comment type="subunit">
    <text evidence="10">Monomer. Associates with 30S ribosomal subunit, binds 16S rRNA.</text>
</comment>
<evidence type="ECO:0000313" key="14">
    <source>
        <dbReference type="Proteomes" id="UP000679725"/>
    </source>
</evidence>
<dbReference type="HAMAP" id="MF_01820">
    <property type="entry name" value="GTPase_RsgA"/>
    <property type="match status" value="1"/>
</dbReference>
<evidence type="ECO:0000256" key="5">
    <source>
        <dbReference type="ARBA" id="ARBA00022741"/>
    </source>
</evidence>
<feature type="domain" description="CP-type G" evidence="12">
    <location>
        <begin position="82"/>
        <end position="244"/>
    </location>
</feature>
<dbReference type="InterPro" id="IPR031944">
    <property type="entry name" value="RsgA_N"/>
</dbReference>
<dbReference type="Proteomes" id="UP000679725">
    <property type="component" value="Unassembled WGS sequence"/>
</dbReference>
<dbReference type="Gene3D" id="1.10.40.50">
    <property type="entry name" value="Probable gtpase engc, domain 3"/>
    <property type="match status" value="1"/>
</dbReference>
<feature type="binding site" evidence="10">
    <location>
        <position position="273"/>
    </location>
    <ligand>
        <name>Zn(2+)</name>
        <dbReference type="ChEBI" id="CHEBI:29105"/>
    </ligand>
</feature>
<feature type="binding site" evidence="10">
    <location>
        <position position="281"/>
    </location>
    <ligand>
        <name>Zn(2+)</name>
        <dbReference type="ChEBI" id="CHEBI:29105"/>
    </ligand>
</feature>
<dbReference type="InterPro" id="IPR030378">
    <property type="entry name" value="G_CP_dom"/>
</dbReference>
<feature type="binding site" evidence="10">
    <location>
        <position position="268"/>
    </location>
    <ligand>
        <name>Zn(2+)</name>
        <dbReference type="ChEBI" id="CHEBI:29105"/>
    </ligand>
</feature>